<keyword evidence="3" id="KW-1185">Reference proteome</keyword>
<name>A0A067RFA6_ZOONE</name>
<organism evidence="2 3">
    <name type="scientific">Zootermopsis nevadensis</name>
    <name type="common">Dampwood termite</name>
    <dbReference type="NCBI Taxonomy" id="136037"/>
    <lineage>
        <taxon>Eukaryota</taxon>
        <taxon>Metazoa</taxon>
        <taxon>Ecdysozoa</taxon>
        <taxon>Arthropoda</taxon>
        <taxon>Hexapoda</taxon>
        <taxon>Insecta</taxon>
        <taxon>Pterygota</taxon>
        <taxon>Neoptera</taxon>
        <taxon>Polyneoptera</taxon>
        <taxon>Dictyoptera</taxon>
        <taxon>Blattodea</taxon>
        <taxon>Blattoidea</taxon>
        <taxon>Termitoidae</taxon>
        <taxon>Termopsidae</taxon>
        <taxon>Zootermopsis</taxon>
    </lineage>
</organism>
<dbReference type="InParanoid" id="A0A067RFA6"/>
<feature type="region of interest" description="Disordered" evidence="1">
    <location>
        <begin position="25"/>
        <end position="45"/>
    </location>
</feature>
<gene>
    <name evidence="2" type="ORF">L798_07077</name>
</gene>
<evidence type="ECO:0000256" key="1">
    <source>
        <dbReference type="SAM" id="MobiDB-lite"/>
    </source>
</evidence>
<evidence type="ECO:0000313" key="3">
    <source>
        <dbReference type="Proteomes" id="UP000027135"/>
    </source>
</evidence>
<dbReference type="AlphaFoldDB" id="A0A067RFA6"/>
<accession>A0A067RFA6</accession>
<reference evidence="2 3" key="1">
    <citation type="journal article" date="2014" name="Nat. Commun.">
        <title>Molecular traces of alternative social organization in a termite genome.</title>
        <authorList>
            <person name="Terrapon N."/>
            <person name="Li C."/>
            <person name="Robertson H.M."/>
            <person name="Ji L."/>
            <person name="Meng X."/>
            <person name="Booth W."/>
            <person name="Chen Z."/>
            <person name="Childers C.P."/>
            <person name="Glastad K.M."/>
            <person name="Gokhale K."/>
            <person name="Gowin J."/>
            <person name="Gronenberg W."/>
            <person name="Hermansen R.A."/>
            <person name="Hu H."/>
            <person name="Hunt B.G."/>
            <person name="Huylmans A.K."/>
            <person name="Khalil S.M."/>
            <person name="Mitchell R.D."/>
            <person name="Munoz-Torres M.C."/>
            <person name="Mustard J.A."/>
            <person name="Pan H."/>
            <person name="Reese J.T."/>
            <person name="Scharf M.E."/>
            <person name="Sun F."/>
            <person name="Vogel H."/>
            <person name="Xiao J."/>
            <person name="Yang W."/>
            <person name="Yang Z."/>
            <person name="Yang Z."/>
            <person name="Zhou J."/>
            <person name="Zhu J."/>
            <person name="Brent C.S."/>
            <person name="Elsik C.G."/>
            <person name="Goodisman M.A."/>
            <person name="Liberles D.A."/>
            <person name="Roe R.M."/>
            <person name="Vargo E.L."/>
            <person name="Vilcinskas A."/>
            <person name="Wang J."/>
            <person name="Bornberg-Bauer E."/>
            <person name="Korb J."/>
            <person name="Zhang G."/>
            <person name="Liebig J."/>
        </authorList>
    </citation>
    <scope>NUCLEOTIDE SEQUENCE [LARGE SCALE GENOMIC DNA]</scope>
    <source>
        <tissue evidence="2">Whole organism</tissue>
    </source>
</reference>
<dbReference type="Proteomes" id="UP000027135">
    <property type="component" value="Unassembled WGS sequence"/>
</dbReference>
<proteinExistence type="predicted"/>
<feature type="compositionally biased region" description="Polar residues" evidence="1">
    <location>
        <begin position="27"/>
        <end position="45"/>
    </location>
</feature>
<dbReference type="EMBL" id="KK852670">
    <property type="protein sequence ID" value="KDR18813.1"/>
    <property type="molecule type" value="Genomic_DNA"/>
</dbReference>
<sequence length="45" mass="5103">MCLCNSFCRYAHILRPYSYPIRPMTKTPGSSAQDQATFGQIESMT</sequence>
<protein>
    <submittedName>
        <fullName evidence="2">Uncharacterized protein</fullName>
    </submittedName>
</protein>
<evidence type="ECO:0000313" key="2">
    <source>
        <dbReference type="EMBL" id="KDR18813.1"/>
    </source>
</evidence>